<accession>A0A9P6NNL5</accession>
<proteinExistence type="predicted"/>
<name>A0A9P6NNL5_9BASI</name>
<dbReference type="PANTHER" id="PTHR33481">
    <property type="entry name" value="REVERSE TRANSCRIPTASE"/>
    <property type="match status" value="1"/>
</dbReference>
<dbReference type="Proteomes" id="UP000886653">
    <property type="component" value="Unassembled WGS sequence"/>
</dbReference>
<organism evidence="1 2">
    <name type="scientific">Cronartium quercuum f. sp. fusiforme G11</name>
    <dbReference type="NCBI Taxonomy" id="708437"/>
    <lineage>
        <taxon>Eukaryota</taxon>
        <taxon>Fungi</taxon>
        <taxon>Dikarya</taxon>
        <taxon>Basidiomycota</taxon>
        <taxon>Pucciniomycotina</taxon>
        <taxon>Pucciniomycetes</taxon>
        <taxon>Pucciniales</taxon>
        <taxon>Coleosporiaceae</taxon>
        <taxon>Cronartium</taxon>
    </lineage>
</organism>
<comment type="caution">
    <text evidence="1">The sequence shown here is derived from an EMBL/GenBank/DDBJ whole genome shotgun (WGS) entry which is preliminary data.</text>
</comment>
<protein>
    <submittedName>
        <fullName evidence="1">Uncharacterized protein</fullName>
    </submittedName>
</protein>
<dbReference type="EMBL" id="MU167219">
    <property type="protein sequence ID" value="KAG0150450.1"/>
    <property type="molecule type" value="Genomic_DNA"/>
</dbReference>
<evidence type="ECO:0000313" key="2">
    <source>
        <dbReference type="Proteomes" id="UP000886653"/>
    </source>
</evidence>
<reference evidence="1" key="1">
    <citation type="submission" date="2013-11" db="EMBL/GenBank/DDBJ databases">
        <title>Genome sequence of the fusiform rust pathogen reveals effectors for host alternation and coevolution with pine.</title>
        <authorList>
            <consortium name="DOE Joint Genome Institute"/>
            <person name="Smith K."/>
            <person name="Pendleton A."/>
            <person name="Kubisiak T."/>
            <person name="Anderson C."/>
            <person name="Salamov A."/>
            <person name="Aerts A."/>
            <person name="Riley R."/>
            <person name="Clum A."/>
            <person name="Lindquist E."/>
            <person name="Ence D."/>
            <person name="Campbell M."/>
            <person name="Kronenberg Z."/>
            <person name="Feau N."/>
            <person name="Dhillon B."/>
            <person name="Hamelin R."/>
            <person name="Burleigh J."/>
            <person name="Smith J."/>
            <person name="Yandell M."/>
            <person name="Nelson C."/>
            <person name="Grigoriev I."/>
            <person name="Davis J."/>
        </authorList>
    </citation>
    <scope>NUCLEOTIDE SEQUENCE</scope>
    <source>
        <strain evidence="1">G11</strain>
    </source>
</reference>
<dbReference type="AlphaFoldDB" id="A0A9P6NNL5"/>
<sequence>MDFTSTEFVVKDGLPQKSPLLEQLGKTYLEWGNAHGAIFDQKKAKLMHFTKKTNKTFTPLPMRFGDNVLQPQTEVQWLGFWLDPKLTFKGHIKRIQSVGKQTLGQLKRINKCFSGLNPKETATLITTILRPRILFGSIVWFTQETWSRLLNHIINLSSNV</sequence>
<dbReference type="PANTHER" id="PTHR33481:SF1">
    <property type="entry name" value="ENDONUCLEASE_EXONUCLEASE_PHOSPHATASE DOMAIN-CONTAINING PROTEIN-RELATED"/>
    <property type="match status" value="1"/>
</dbReference>
<gene>
    <name evidence="1" type="ORF">CROQUDRAFT_197815</name>
</gene>
<dbReference type="OrthoDB" id="2804491at2759"/>
<evidence type="ECO:0000313" key="1">
    <source>
        <dbReference type="EMBL" id="KAG0150450.1"/>
    </source>
</evidence>
<keyword evidence="2" id="KW-1185">Reference proteome</keyword>